<name>A0AAV4NLD7_CAEEX</name>
<evidence type="ECO:0000256" key="1">
    <source>
        <dbReference type="SAM" id="MobiDB-lite"/>
    </source>
</evidence>
<proteinExistence type="predicted"/>
<sequence length="174" mass="20592">MEMKLLCRHRKCMKSIDNRNENLNRWSPRIRLNGTSSKSTSPRGHERKQNPSAYLRRRKQNQKSYRLLKPVENCLDFPRRIGDRFSFSFFYTLGHKYHSMAFTRLTHSPIKELPDVAAVTKFLPLSFPEGRRRLLRAYLHLHCLHLSEVFDLVSLFAPKWSSDSMTASSSRLYF</sequence>
<gene>
    <name evidence="2" type="ORF">CEXT_690011</name>
</gene>
<comment type="caution">
    <text evidence="2">The sequence shown here is derived from an EMBL/GenBank/DDBJ whole genome shotgun (WGS) entry which is preliminary data.</text>
</comment>
<feature type="region of interest" description="Disordered" evidence="1">
    <location>
        <begin position="27"/>
        <end position="59"/>
    </location>
</feature>
<evidence type="ECO:0000313" key="2">
    <source>
        <dbReference type="EMBL" id="GIX84551.1"/>
    </source>
</evidence>
<accession>A0AAV4NLD7</accession>
<keyword evidence="3" id="KW-1185">Reference proteome</keyword>
<dbReference type="EMBL" id="BPLR01003436">
    <property type="protein sequence ID" value="GIX84551.1"/>
    <property type="molecule type" value="Genomic_DNA"/>
</dbReference>
<organism evidence="2 3">
    <name type="scientific">Caerostris extrusa</name>
    <name type="common">Bark spider</name>
    <name type="synonym">Caerostris bankana</name>
    <dbReference type="NCBI Taxonomy" id="172846"/>
    <lineage>
        <taxon>Eukaryota</taxon>
        <taxon>Metazoa</taxon>
        <taxon>Ecdysozoa</taxon>
        <taxon>Arthropoda</taxon>
        <taxon>Chelicerata</taxon>
        <taxon>Arachnida</taxon>
        <taxon>Araneae</taxon>
        <taxon>Araneomorphae</taxon>
        <taxon>Entelegynae</taxon>
        <taxon>Araneoidea</taxon>
        <taxon>Araneidae</taxon>
        <taxon>Caerostris</taxon>
    </lineage>
</organism>
<protein>
    <submittedName>
        <fullName evidence="2">Uncharacterized protein</fullName>
    </submittedName>
</protein>
<feature type="compositionally biased region" description="Polar residues" evidence="1">
    <location>
        <begin position="33"/>
        <end position="42"/>
    </location>
</feature>
<dbReference type="Proteomes" id="UP001054945">
    <property type="component" value="Unassembled WGS sequence"/>
</dbReference>
<reference evidence="2 3" key="1">
    <citation type="submission" date="2021-06" db="EMBL/GenBank/DDBJ databases">
        <title>Caerostris extrusa draft genome.</title>
        <authorList>
            <person name="Kono N."/>
            <person name="Arakawa K."/>
        </authorList>
    </citation>
    <scope>NUCLEOTIDE SEQUENCE [LARGE SCALE GENOMIC DNA]</scope>
</reference>
<dbReference type="AlphaFoldDB" id="A0AAV4NLD7"/>
<evidence type="ECO:0000313" key="3">
    <source>
        <dbReference type="Proteomes" id="UP001054945"/>
    </source>
</evidence>